<comment type="caution">
    <text evidence="7">The sequence shown here is derived from an EMBL/GenBank/DDBJ whole genome shotgun (WGS) entry which is preliminary data.</text>
</comment>
<gene>
    <name evidence="7" type="ORF">OV287_07805</name>
</gene>
<accession>A0ABT3ZYA5</accession>
<evidence type="ECO:0000256" key="4">
    <source>
        <dbReference type="SAM" id="MobiDB-lite"/>
    </source>
</evidence>
<dbReference type="Pfam" id="PF21342">
    <property type="entry name" value="SoxA-TsdA_cyt-c"/>
    <property type="match status" value="1"/>
</dbReference>
<keyword evidence="1" id="KW-0349">Heme</keyword>
<evidence type="ECO:0000313" key="7">
    <source>
        <dbReference type="EMBL" id="MCY1074388.1"/>
    </source>
</evidence>
<feature type="signal peptide" evidence="5">
    <location>
        <begin position="1"/>
        <end position="24"/>
    </location>
</feature>
<keyword evidence="5" id="KW-0732">Signal</keyword>
<organism evidence="7 8">
    <name type="scientific">Archangium lansingense</name>
    <dbReference type="NCBI Taxonomy" id="2995310"/>
    <lineage>
        <taxon>Bacteria</taxon>
        <taxon>Pseudomonadati</taxon>
        <taxon>Myxococcota</taxon>
        <taxon>Myxococcia</taxon>
        <taxon>Myxococcales</taxon>
        <taxon>Cystobacterineae</taxon>
        <taxon>Archangiaceae</taxon>
        <taxon>Archangium</taxon>
    </lineage>
</organism>
<dbReference type="Proteomes" id="UP001207654">
    <property type="component" value="Unassembled WGS sequence"/>
</dbReference>
<evidence type="ECO:0000256" key="5">
    <source>
        <dbReference type="SAM" id="SignalP"/>
    </source>
</evidence>
<dbReference type="InterPro" id="IPR009056">
    <property type="entry name" value="Cyt_c-like_dom"/>
</dbReference>
<evidence type="ECO:0000256" key="2">
    <source>
        <dbReference type="ARBA" id="ARBA00022723"/>
    </source>
</evidence>
<dbReference type="InterPro" id="IPR036909">
    <property type="entry name" value="Cyt_c-like_dom_sf"/>
</dbReference>
<feature type="region of interest" description="Disordered" evidence="4">
    <location>
        <begin position="96"/>
        <end position="146"/>
    </location>
</feature>
<feature type="compositionally biased region" description="Polar residues" evidence="4">
    <location>
        <begin position="120"/>
        <end position="141"/>
    </location>
</feature>
<evidence type="ECO:0000256" key="3">
    <source>
        <dbReference type="ARBA" id="ARBA00023004"/>
    </source>
</evidence>
<keyword evidence="3" id="KW-0408">Iron</keyword>
<feature type="domain" description="Cytochrome c" evidence="6">
    <location>
        <begin position="196"/>
        <end position="266"/>
    </location>
</feature>
<evidence type="ECO:0000256" key="1">
    <source>
        <dbReference type="ARBA" id="ARBA00022617"/>
    </source>
</evidence>
<evidence type="ECO:0000259" key="6">
    <source>
        <dbReference type="Pfam" id="PF21342"/>
    </source>
</evidence>
<dbReference type="RefSeq" id="WP_267533356.1">
    <property type="nucleotide sequence ID" value="NZ_JAPNKA010000001.1"/>
</dbReference>
<sequence length="272" mass="29201">MTYRKKLLIGLCALLSGVGGAALATDSAPGERPRHVLPPSKDGNLVLGLCDGETSLEVKGVKEGEALSREQALEVTAQLMKEWRRKNPDARWDVVAQAPAPTPPPSPNPQGARSPPAVPQTPQKPSAGKTNQAEGPTTSSGAKGVAAGKDANVQTGHTYGAFSQRDEEIWAASTQAFVEEGNRVFHDAEALGSKVAVSCDMCHPDAANTHPETYPKYQVQFGRVALLRDMINWCIENPVRGKPLADDDPKMRAMEAYIYAKRKGVPLEFGKH</sequence>
<reference evidence="7 8" key="1">
    <citation type="submission" date="2022-11" db="EMBL/GenBank/DDBJ databases">
        <title>Minimal conservation of predation-associated metabolite biosynthetic gene clusters underscores biosynthetic potential of Myxococcota including descriptions for ten novel species: Archangium lansinium sp. nov., Myxococcus landrumus sp. nov., Nannocystis bai.</title>
        <authorList>
            <person name="Ahearne A."/>
            <person name="Stevens C."/>
            <person name="Phillips K."/>
        </authorList>
    </citation>
    <scope>NUCLEOTIDE SEQUENCE [LARGE SCALE GENOMIC DNA]</scope>
    <source>
        <strain evidence="7 8">MIWBW</strain>
    </source>
</reference>
<feature type="chain" id="PRO_5045957454" evidence="5">
    <location>
        <begin position="25"/>
        <end position="272"/>
    </location>
</feature>
<dbReference type="EMBL" id="JAPNKA010000001">
    <property type="protein sequence ID" value="MCY1074388.1"/>
    <property type="molecule type" value="Genomic_DNA"/>
</dbReference>
<proteinExistence type="predicted"/>
<evidence type="ECO:0000313" key="8">
    <source>
        <dbReference type="Proteomes" id="UP001207654"/>
    </source>
</evidence>
<name>A0ABT3ZYA5_9BACT</name>
<keyword evidence="8" id="KW-1185">Reference proteome</keyword>
<dbReference type="Gene3D" id="1.10.760.10">
    <property type="entry name" value="Cytochrome c-like domain"/>
    <property type="match status" value="1"/>
</dbReference>
<protein>
    <submittedName>
        <fullName evidence="7">Cytochrome C</fullName>
    </submittedName>
</protein>
<keyword evidence="2" id="KW-0479">Metal-binding</keyword>
<dbReference type="SUPFAM" id="SSF46626">
    <property type="entry name" value="Cytochrome c"/>
    <property type="match status" value="1"/>
</dbReference>